<evidence type="ECO:0000313" key="4">
    <source>
        <dbReference type="Proteomes" id="UP000593892"/>
    </source>
</evidence>
<gene>
    <name evidence="3" type="ORF">IRI77_08190</name>
</gene>
<proteinExistence type="predicted"/>
<dbReference type="Gene3D" id="1.50.10.10">
    <property type="match status" value="1"/>
</dbReference>
<feature type="chain" id="PRO_5032869015" description="Mannosylglycerate hydrolase MGH1-like glycoside hydrolase domain-containing protein" evidence="1">
    <location>
        <begin position="22"/>
        <end position="704"/>
    </location>
</feature>
<organism evidence="3 4">
    <name type="scientific">Paludibaculum fermentans</name>
    <dbReference type="NCBI Taxonomy" id="1473598"/>
    <lineage>
        <taxon>Bacteria</taxon>
        <taxon>Pseudomonadati</taxon>
        <taxon>Acidobacteriota</taxon>
        <taxon>Terriglobia</taxon>
        <taxon>Bryobacterales</taxon>
        <taxon>Bryobacteraceae</taxon>
        <taxon>Paludibaculum</taxon>
    </lineage>
</organism>
<dbReference type="InterPro" id="IPR008928">
    <property type="entry name" value="6-hairpin_glycosidase_sf"/>
</dbReference>
<dbReference type="GO" id="GO:0005975">
    <property type="term" value="P:carbohydrate metabolic process"/>
    <property type="evidence" value="ECO:0007669"/>
    <property type="project" value="InterPro"/>
</dbReference>
<sequence>MSVRSLLLVLAATAALRPAEAQVITKPAQPNKFIEAVGRRAALLGHEDGTFEAWTYPIKVLRDFQLSVFVDNALEPTPLSGLAETVEVHPGHVTITHITGAFTVRQTWVASLDKPAVAILLDIDTSKPLKFRATFIPEMKPMWPASFGGQSTGWNQKDGVLTFTEGMGRFRPVLGSPRFTRISEQIGHQLPDRTVMIEFDVEKSGRVPIVIAGARADYDEAMKEPGALLAAADTHFAAFLKRTTTIQAEGFTAAYDWARVAIEKGWACNDGVGCGLVAGWAPSGLSERPGFGWYFGGDTMMSAWAMQDYGDFEGARAALEFLLDHQRADGKVMHEWTQSSALLDWPKYPYGYYHADTTPLFLFSAARYARQAGDLEFVHKHWARFEQSYRFCLTMLDGDGLLSNLKGGAAAVETGALSGKVVRDIYLQGAWMAGLAGFADLAKWQNQPALESEARTRLAKAREAIKSWFVPEKNIFAFAQLKDGSRYEANSGWQGLLLARGGIDPALAAKATASLALPALATPWGTRMFATDSPFYNPVGYNDGSVWPFVTAQATLALFRHGQPAAGYRYVYGMAQATGLSGAGFISEYFSGDRFAEGPRAVPHQLFSSVALVNPLLTAMLGLMSDGIAGEVTVAPQLPCSLGTVRFQHYRVGRSILSGEMRPAKPATLIDIQVEGPPVKILQDARPCFDLPPLKPLTPGQRGE</sequence>
<protein>
    <recommendedName>
        <fullName evidence="2">Mannosylglycerate hydrolase MGH1-like glycoside hydrolase domain-containing protein</fullName>
    </recommendedName>
</protein>
<evidence type="ECO:0000259" key="2">
    <source>
        <dbReference type="Pfam" id="PF22422"/>
    </source>
</evidence>
<evidence type="ECO:0000313" key="3">
    <source>
        <dbReference type="EMBL" id="QOY89922.1"/>
    </source>
</evidence>
<dbReference type="InterPro" id="IPR054491">
    <property type="entry name" value="MGH1-like_GH"/>
</dbReference>
<dbReference type="KEGG" id="pfer:IRI77_08190"/>
<dbReference type="Proteomes" id="UP000593892">
    <property type="component" value="Chromosome"/>
</dbReference>
<name>A0A7S7NUB4_PALFE</name>
<dbReference type="SUPFAM" id="SSF48208">
    <property type="entry name" value="Six-hairpin glycosidases"/>
    <property type="match status" value="1"/>
</dbReference>
<feature type="signal peptide" evidence="1">
    <location>
        <begin position="1"/>
        <end position="21"/>
    </location>
</feature>
<feature type="domain" description="Mannosylglycerate hydrolase MGH1-like glycoside hydrolase" evidence="2">
    <location>
        <begin position="298"/>
        <end position="592"/>
    </location>
</feature>
<dbReference type="EMBL" id="CP063849">
    <property type="protein sequence ID" value="QOY89922.1"/>
    <property type="molecule type" value="Genomic_DNA"/>
</dbReference>
<keyword evidence="1" id="KW-0732">Signal</keyword>
<reference evidence="3 4" key="1">
    <citation type="submission" date="2020-10" db="EMBL/GenBank/DDBJ databases">
        <title>Complete genome sequence of Paludibaculum fermentans P105T, a facultatively anaerobic acidobacterium capable of dissimilatory Fe(III) reduction.</title>
        <authorList>
            <person name="Dedysh S.N."/>
            <person name="Beletsky A.V."/>
            <person name="Kulichevskaya I.S."/>
            <person name="Mardanov A.V."/>
            <person name="Ravin N.V."/>
        </authorList>
    </citation>
    <scope>NUCLEOTIDE SEQUENCE [LARGE SCALE GENOMIC DNA]</scope>
    <source>
        <strain evidence="3 4">P105</strain>
    </source>
</reference>
<keyword evidence="4" id="KW-1185">Reference proteome</keyword>
<dbReference type="RefSeq" id="WP_194451585.1">
    <property type="nucleotide sequence ID" value="NZ_CP063849.1"/>
</dbReference>
<evidence type="ECO:0000256" key="1">
    <source>
        <dbReference type="SAM" id="SignalP"/>
    </source>
</evidence>
<accession>A0A7S7NUB4</accession>
<dbReference type="Pfam" id="PF22422">
    <property type="entry name" value="MGH1-like_GH"/>
    <property type="match status" value="1"/>
</dbReference>
<dbReference type="AlphaFoldDB" id="A0A7S7NUB4"/>
<dbReference type="InterPro" id="IPR012341">
    <property type="entry name" value="6hp_glycosidase-like_sf"/>
</dbReference>